<keyword evidence="1" id="KW-0732">Signal</keyword>
<reference evidence="2" key="1">
    <citation type="journal article" date="2023" name="Mol. Phylogenet. Evol.">
        <title>Genome-scale phylogeny and comparative genomics of the fungal order Sordariales.</title>
        <authorList>
            <person name="Hensen N."/>
            <person name="Bonometti L."/>
            <person name="Westerberg I."/>
            <person name="Brannstrom I.O."/>
            <person name="Guillou S."/>
            <person name="Cros-Aarteil S."/>
            <person name="Calhoun S."/>
            <person name="Haridas S."/>
            <person name="Kuo A."/>
            <person name="Mondo S."/>
            <person name="Pangilinan J."/>
            <person name="Riley R."/>
            <person name="LaButti K."/>
            <person name="Andreopoulos B."/>
            <person name="Lipzen A."/>
            <person name="Chen C."/>
            <person name="Yan M."/>
            <person name="Daum C."/>
            <person name="Ng V."/>
            <person name="Clum A."/>
            <person name="Steindorff A."/>
            <person name="Ohm R.A."/>
            <person name="Martin F."/>
            <person name="Silar P."/>
            <person name="Natvig D.O."/>
            <person name="Lalanne C."/>
            <person name="Gautier V."/>
            <person name="Ament-Velasquez S.L."/>
            <person name="Kruys A."/>
            <person name="Hutchinson M.I."/>
            <person name="Powell A.J."/>
            <person name="Barry K."/>
            <person name="Miller A.N."/>
            <person name="Grigoriev I.V."/>
            <person name="Debuchy R."/>
            <person name="Gladieux P."/>
            <person name="Hiltunen Thoren M."/>
            <person name="Johannesson H."/>
        </authorList>
    </citation>
    <scope>NUCLEOTIDE SEQUENCE</scope>
    <source>
        <strain evidence="2">PSN243</strain>
    </source>
</reference>
<sequence>MFLVAPGILAWFLRGLCRYLSPAILDWHEGWASGSSLPYFNRGHEIASPSFFSPALRAWQAILFSGHWCPFFHF</sequence>
<gene>
    <name evidence="2" type="ORF">QBC34DRAFT_412528</name>
</gene>
<accession>A0AAV9GFC4</accession>
<proteinExistence type="predicted"/>
<dbReference type="AlphaFoldDB" id="A0AAV9GFC4"/>
<dbReference type="EMBL" id="MU865961">
    <property type="protein sequence ID" value="KAK4445942.1"/>
    <property type="molecule type" value="Genomic_DNA"/>
</dbReference>
<keyword evidence="3" id="KW-1185">Reference proteome</keyword>
<name>A0AAV9GFC4_9PEZI</name>
<evidence type="ECO:0000256" key="1">
    <source>
        <dbReference type="SAM" id="SignalP"/>
    </source>
</evidence>
<protein>
    <recommendedName>
        <fullName evidence="4">Secreted protein</fullName>
    </recommendedName>
</protein>
<feature type="signal peptide" evidence="1">
    <location>
        <begin position="1"/>
        <end position="17"/>
    </location>
</feature>
<evidence type="ECO:0000313" key="3">
    <source>
        <dbReference type="Proteomes" id="UP001321760"/>
    </source>
</evidence>
<evidence type="ECO:0000313" key="2">
    <source>
        <dbReference type="EMBL" id="KAK4445942.1"/>
    </source>
</evidence>
<reference evidence="2" key="2">
    <citation type="submission" date="2023-05" db="EMBL/GenBank/DDBJ databases">
        <authorList>
            <consortium name="Lawrence Berkeley National Laboratory"/>
            <person name="Steindorff A."/>
            <person name="Hensen N."/>
            <person name="Bonometti L."/>
            <person name="Westerberg I."/>
            <person name="Brannstrom I.O."/>
            <person name="Guillou S."/>
            <person name="Cros-Aarteil S."/>
            <person name="Calhoun S."/>
            <person name="Haridas S."/>
            <person name="Kuo A."/>
            <person name="Mondo S."/>
            <person name="Pangilinan J."/>
            <person name="Riley R."/>
            <person name="Labutti K."/>
            <person name="Andreopoulos B."/>
            <person name="Lipzen A."/>
            <person name="Chen C."/>
            <person name="Yanf M."/>
            <person name="Daum C."/>
            <person name="Ng V."/>
            <person name="Clum A."/>
            <person name="Ohm R."/>
            <person name="Martin F."/>
            <person name="Silar P."/>
            <person name="Natvig D."/>
            <person name="Lalanne C."/>
            <person name="Gautier V."/>
            <person name="Ament-Velasquez S.L."/>
            <person name="Kruys A."/>
            <person name="Hutchinson M.I."/>
            <person name="Powell A.J."/>
            <person name="Barry K."/>
            <person name="Miller A.N."/>
            <person name="Grigoriev I.V."/>
            <person name="Debuchy R."/>
            <person name="Gladieux P."/>
            <person name="Thoren M.H."/>
            <person name="Johannesson H."/>
        </authorList>
    </citation>
    <scope>NUCLEOTIDE SEQUENCE</scope>
    <source>
        <strain evidence="2">PSN243</strain>
    </source>
</reference>
<dbReference type="Proteomes" id="UP001321760">
    <property type="component" value="Unassembled WGS sequence"/>
</dbReference>
<organism evidence="2 3">
    <name type="scientific">Podospora aff. communis PSN243</name>
    <dbReference type="NCBI Taxonomy" id="3040156"/>
    <lineage>
        <taxon>Eukaryota</taxon>
        <taxon>Fungi</taxon>
        <taxon>Dikarya</taxon>
        <taxon>Ascomycota</taxon>
        <taxon>Pezizomycotina</taxon>
        <taxon>Sordariomycetes</taxon>
        <taxon>Sordariomycetidae</taxon>
        <taxon>Sordariales</taxon>
        <taxon>Podosporaceae</taxon>
        <taxon>Podospora</taxon>
    </lineage>
</organism>
<feature type="chain" id="PRO_5043742999" description="Secreted protein" evidence="1">
    <location>
        <begin position="18"/>
        <end position="74"/>
    </location>
</feature>
<evidence type="ECO:0008006" key="4">
    <source>
        <dbReference type="Google" id="ProtNLM"/>
    </source>
</evidence>
<comment type="caution">
    <text evidence="2">The sequence shown here is derived from an EMBL/GenBank/DDBJ whole genome shotgun (WGS) entry which is preliminary data.</text>
</comment>